<dbReference type="PROSITE" id="PS00330">
    <property type="entry name" value="HEMOLYSIN_CALCIUM"/>
    <property type="match status" value="1"/>
</dbReference>
<organism evidence="5 6">
    <name type="scientific">Paractinoplanes ovalisporus</name>
    <dbReference type="NCBI Taxonomy" id="2810368"/>
    <lineage>
        <taxon>Bacteria</taxon>
        <taxon>Bacillati</taxon>
        <taxon>Actinomycetota</taxon>
        <taxon>Actinomycetes</taxon>
        <taxon>Micromonosporales</taxon>
        <taxon>Micromonosporaceae</taxon>
        <taxon>Paractinoplanes</taxon>
    </lineage>
</organism>
<proteinExistence type="predicted"/>
<dbReference type="PANTHER" id="PTHR38340:SF1">
    <property type="entry name" value="S-LAYER PROTEIN"/>
    <property type="match status" value="1"/>
</dbReference>
<dbReference type="PANTHER" id="PTHR38340">
    <property type="entry name" value="S-LAYER PROTEIN"/>
    <property type="match status" value="1"/>
</dbReference>
<dbReference type="Pfam" id="PF00353">
    <property type="entry name" value="HemolysinCabind"/>
    <property type="match status" value="4"/>
</dbReference>
<dbReference type="PRINTS" id="PR00313">
    <property type="entry name" value="CABNDNGRPT"/>
</dbReference>
<dbReference type="Gene3D" id="2.150.10.10">
    <property type="entry name" value="Serralysin-like metalloprotease, C-terminal"/>
    <property type="match status" value="3"/>
</dbReference>
<dbReference type="InterPro" id="IPR050557">
    <property type="entry name" value="RTX_toxin/Mannuronan_C5-epim"/>
</dbReference>
<evidence type="ECO:0000256" key="2">
    <source>
        <dbReference type="ARBA" id="ARBA00022525"/>
    </source>
</evidence>
<keyword evidence="2" id="KW-0964">Secreted</keyword>
<name>A0ABS2ABE8_9ACTN</name>
<dbReference type="Proteomes" id="UP000632138">
    <property type="component" value="Unassembled WGS sequence"/>
</dbReference>
<evidence type="ECO:0000313" key="5">
    <source>
        <dbReference type="EMBL" id="MBM2617133.1"/>
    </source>
</evidence>
<dbReference type="SUPFAM" id="SSF51120">
    <property type="entry name" value="beta-Roll"/>
    <property type="match status" value="2"/>
</dbReference>
<dbReference type="InterPro" id="IPR018511">
    <property type="entry name" value="Hemolysin-typ_Ca-bd_CS"/>
</dbReference>
<dbReference type="InterPro" id="IPR011049">
    <property type="entry name" value="Serralysin-like_metalloprot_C"/>
</dbReference>
<reference evidence="5 6" key="1">
    <citation type="submission" date="2021-01" db="EMBL/GenBank/DDBJ databases">
        <title>Actinoplanes sp. nov. LDG1-06 isolated from lichen.</title>
        <authorList>
            <person name="Saeng-In P."/>
            <person name="Phongsopitanun W."/>
            <person name="Kanchanasin P."/>
            <person name="Yuki M."/>
            <person name="Kudo T."/>
            <person name="Ohkuma M."/>
            <person name="Tanasupawat S."/>
        </authorList>
    </citation>
    <scope>NUCLEOTIDE SEQUENCE [LARGE SCALE GENOMIC DNA]</scope>
    <source>
        <strain evidence="5 6">LDG1-06</strain>
    </source>
</reference>
<sequence length="339" mass="34099">MTTFLRTGIAVVAGGLLTVGLSVTPAQAAAPKGVVSVERATVVAYVSDPAKAHNVVLTRSGRTVTVDDVVAIRAGSGCAAVSGDSTKVRCTLKVNPTWARVVLGGLSDTLVNKTDLHLSAKGGAGNDRITGGPGNDLLDGSIGDDAIWGMGGNDTIDGWHGRNALSGGDGNDVITGGNDADRLYGGNGDDSLNAFAGNDIEDGGPGDDHIFQNMDPIGFADADAVIGGTGYDTVHYDARSRPVIADADAVKGDDGMAGEKDTLGTSVEAILGGNGNDRLIGTPRADSLHGGPGNDVLAGSSGDDVLEGGPGNDYVNGAGGFDQCLREGQDTILNCEELP</sequence>
<dbReference type="InterPro" id="IPR001343">
    <property type="entry name" value="Hemolysn_Ca-bd"/>
</dbReference>
<feature type="signal peptide" evidence="4">
    <location>
        <begin position="1"/>
        <end position="28"/>
    </location>
</feature>
<keyword evidence="4" id="KW-0732">Signal</keyword>
<evidence type="ECO:0000256" key="4">
    <source>
        <dbReference type="SAM" id="SignalP"/>
    </source>
</evidence>
<evidence type="ECO:0000313" key="6">
    <source>
        <dbReference type="Proteomes" id="UP000632138"/>
    </source>
</evidence>
<evidence type="ECO:0000256" key="3">
    <source>
        <dbReference type="SAM" id="MobiDB-lite"/>
    </source>
</evidence>
<protein>
    <submittedName>
        <fullName evidence="5">Calcium-binding protein</fullName>
    </submittedName>
</protein>
<dbReference type="EMBL" id="JAENHP010000004">
    <property type="protein sequence ID" value="MBM2617133.1"/>
    <property type="molecule type" value="Genomic_DNA"/>
</dbReference>
<gene>
    <name evidence="5" type="ORF">JIG36_16390</name>
</gene>
<accession>A0ABS2ABE8</accession>
<keyword evidence="6" id="KW-1185">Reference proteome</keyword>
<comment type="subcellular location">
    <subcellularLocation>
        <location evidence="1">Secreted</location>
    </subcellularLocation>
</comment>
<feature type="chain" id="PRO_5045244677" evidence="4">
    <location>
        <begin position="29"/>
        <end position="339"/>
    </location>
</feature>
<evidence type="ECO:0000256" key="1">
    <source>
        <dbReference type="ARBA" id="ARBA00004613"/>
    </source>
</evidence>
<dbReference type="RefSeq" id="WP_203377127.1">
    <property type="nucleotide sequence ID" value="NZ_JAENHP010000004.1"/>
</dbReference>
<comment type="caution">
    <text evidence="5">The sequence shown here is derived from an EMBL/GenBank/DDBJ whole genome shotgun (WGS) entry which is preliminary data.</text>
</comment>
<feature type="region of interest" description="Disordered" evidence="3">
    <location>
        <begin position="282"/>
        <end position="304"/>
    </location>
</feature>